<evidence type="ECO:0000313" key="3">
    <source>
        <dbReference type="EMBL" id="NDY56383.1"/>
    </source>
</evidence>
<evidence type="ECO:0008006" key="5">
    <source>
        <dbReference type="Google" id="ProtNLM"/>
    </source>
</evidence>
<feature type="region of interest" description="Disordered" evidence="1">
    <location>
        <begin position="165"/>
        <end position="201"/>
    </location>
</feature>
<evidence type="ECO:0000313" key="4">
    <source>
        <dbReference type="Proteomes" id="UP000469724"/>
    </source>
</evidence>
<reference evidence="3 4" key="1">
    <citation type="submission" date="2020-02" db="EMBL/GenBank/DDBJ databases">
        <title>Comparative genomics of sulfur disproportionating microorganisms.</title>
        <authorList>
            <person name="Ward L.M."/>
            <person name="Bertran E."/>
            <person name="Johnston D.T."/>
        </authorList>
    </citation>
    <scope>NUCLEOTIDE SEQUENCE [LARGE SCALE GENOMIC DNA]</scope>
    <source>
        <strain evidence="3 4">DSM 3696</strain>
    </source>
</reference>
<comment type="caution">
    <text evidence="3">The sequence shown here is derived from an EMBL/GenBank/DDBJ whole genome shotgun (WGS) entry which is preliminary data.</text>
</comment>
<keyword evidence="4" id="KW-1185">Reference proteome</keyword>
<dbReference type="RefSeq" id="WP_163301436.1">
    <property type="nucleotide sequence ID" value="NZ_JAAGRQ010000018.1"/>
</dbReference>
<organism evidence="3 4">
    <name type="scientific">Desulfolutivibrio sulfodismutans</name>
    <dbReference type="NCBI Taxonomy" id="63561"/>
    <lineage>
        <taxon>Bacteria</taxon>
        <taxon>Pseudomonadati</taxon>
        <taxon>Thermodesulfobacteriota</taxon>
        <taxon>Desulfovibrionia</taxon>
        <taxon>Desulfovibrionales</taxon>
        <taxon>Desulfovibrionaceae</taxon>
        <taxon>Desulfolutivibrio</taxon>
    </lineage>
</organism>
<dbReference type="PROSITE" id="PS51257">
    <property type="entry name" value="PROKAR_LIPOPROTEIN"/>
    <property type="match status" value="1"/>
</dbReference>
<dbReference type="AlphaFoldDB" id="A0A7K3NKN6"/>
<feature type="transmembrane region" description="Helical" evidence="2">
    <location>
        <begin position="20"/>
        <end position="40"/>
    </location>
</feature>
<keyword evidence="2" id="KW-0812">Transmembrane</keyword>
<evidence type="ECO:0000256" key="1">
    <source>
        <dbReference type="SAM" id="MobiDB-lite"/>
    </source>
</evidence>
<evidence type="ECO:0000256" key="2">
    <source>
        <dbReference type="SAM" id="Phobius"/>
    </source>
</evidence>
<protein>
    <recommendedName>
        <fullName evidence="5">Lipoprotein</fullName>
    </recommendedName>
</protein>
<gene>
    <name evidence="3" type="ORF">G3N56_06450</name>
</gene>
<proteinExistence type="predicted"/>
<feature type="compositionally biased region" description="Low complexity" evidence="1">
    <location>
        <begin position="175"/>
        <end position="190"/>
    </location>
</feature>
<accession>A0A7K3NKN6</accession>
<keyword evidence="2" id="KW-1133">Transmembrane helix</keyword>
<name>A0A7K3NKN6_9BACT</name>
<dbReference type="Proteomes" id="UP000469724">
    <property type="component" value="Unassembled WGS sequence"/>
</dbReference>
<sequence length="201" mass="21050">MPRRTGAAGSGKAGLRFIRLVALAAIVVAGLFLGCTFFSAKEPPAPPPPAVMPMTPAAVSDCLSRVQTAKAAQPRPESLDDFVRYVAAAYVEPVRSRYAVAETMETAVRLSAAGNAQAQRFLAATVRDVQLQAAMGGRTFSVDQWREIYLRSGLLNQDTFVAIGGELPQPETGRPAASVAPAPDAAVSGPSLPPLSEDEGE</sequence>
<dbReference type="EMBL" id="JAAGRQ010000018">
    <property type="protein sequence ID" value="NDY56383.1"/>
    <property type="molecule type" value="Genomic_DNA"/>
</dbReference>
<keyword evidence="2" id="KW-0472">Membrane</keyword>